<feature type="domain" description="EAL" evidence="1">
    <location>
        <begin position="105"/>
        <end position="357"/>
    </location>
</feature>
<evidence type="ECO:0000313" key="2">
    <source>
        <dbReference type="EMBL" id="SDE25682.1"/>
    </source>
</evidence>
<gene>
    <name evidence="2" type="ORF">SAMN04488071_2490</name>
</gene>
<accession>A0A1G7BFA8</accession>
<dbReference type="Proteomes" id="UP000183685">
    <property type="component" value="Unassembled WGS sequence"/>
</dbReference>
<dbReference type="SUPFAM" id="SSF141868">
    <property type="entry name" value="EAL domain-like"/>
    <property type="match status" value="1"/>
</dbReference>
<organism evidence="2 3">
    <name type="scientific">Kordiimonas lacus</name>
    <dbReference type="NCBI Taxonomy" id="637679"/>
    <lineage>
        <taxon>Bacteria</taxon>
        <taxon>Pseudomonadati</taxon>
        <taxon>Pseudomonadota</taxon>
        <taxon>Alphaproteobacteria</taxon>
        <taxon>Kordiimonadales</taxon>
        <taxon>Kordiimonadaceae</taxon>
        <taxon>Kordiimonas</taxon>
    </lineage>
</organism>
<evidence type="ECO:0000259" key="1">
    <source>
        <dbReference type="PROSITE" id="PS50883"/>
    </source>
</evidence>
<name>A0A1G7BFA8_9PROT</name>
<dbReference type="EMBL" id="FNAK01000005">
    <property type="protein sequence ID" value="SDE25682.1"/>
    <property type="molecule type" value="Genomic_DNA"/>
</dbReference>
<dbReference type="PROSITE" id="PS50883">
    <property type="entry name" value="EAL"/>
    <property type="match status" value="1"/>
</dbReference>
<dbReference type="PANTHER" id="PTHR33121:SF15">
    <property type="entry name" value="BLUE LIGHT- AND TEMPERATURE-REGULATED ANTIREPRESSOR BLUF"/>
    <property type="match status" value="1"/>
</dbReference>
<evidence type="ECO:0000313" key="3">
    <source>
        <dbReference type="Proteomes" id="UP000183685"/>
    </source>
</evidence>
<dbReference type="InterPro" id="IPR001633">
    <property type="entry name" value="EAL_dom"/>
</dbReference>
<keyword evidence="3" id="KW-1185">Reference proteome</keyword>
<dbReference type="GO" id="GO:0071111">
    <property type="term" value="F:cyclic-guanylate-specific phosphodiesterase activity"/>
    <property type="evidence" value="ECO:0007669"/>
    <property type="project" value="InterPro"/>
</dbReference>
<reference evidence="2 3" key="1">
    <citation type="submission" date="2016-10" db="EMBL/GenBank/DDBJ databases">
        <authorList>
            <person name="de Groot N.N."/>
        </authorList>
    </citation>
    <scope>NUCLEOTIDE SEQUENCE [LARGE SCALE GENOMIC DNA]</scope>
    <source>
        <strain evidence="2 3">CGMCC 1.9109</strain>
    </source>
</reference>
<dbReference type="SMART" id="SM00052">
    <property type="entry name" value="EAL"/>
    <property type="match status" value="1"/>
</dbReference>
<dbReference type="RefSeq" id="WP_068307641.1">
    <property type="nucleotide sequence ID" value="NZ_FNAK01000005.1"/>
</dbReference>
<dbReference type="PANTHER" id="PTHR33121">
    <property type="entry name" value="CYCLIC DI-GMP PHOSPHODIESTERASE PDEF"/>
    <property type="match status" value="1"/>
</dbReference>
<dbReference type="AlphaFoldDB" id="A0A1G7BFA8"/>
<sequence>MDCKECETIKGHIFPETFFWIYLPTTEATARLKKMVECLGYTGEPLDQTMVRVVVPATGVGAFLTVLFGEFNGQELANTKIVTTRDDHLGPADMGRVFQADVFINRFQSQWIIEALEAKRFETWFQPIFHAARPDKAFAQEGLFRLRDASGTIIPPTHVFDVAGKSDLLFTADLLARKCAVETAAAAGLKGKIFINFNPSSIYDPAYCLRATAAAIESVGLKPEDIVFELTETHEARDKAHLKGILAFYRGAGFGVALDDIGSGWSGLNMLHEMRPDYVKLDMDLVRDVHKDSFKQTIVKRLLQIASDNRIRTIAEGIECAEEARYLTDMGADYLQGYYFAKPAPVLPAEESPLAKAG</sequence>
<proteinExistence type="predicted"/>
<protein>
    <submittedName>
        <fullName evidence="2">EAL domain, c-di-GMP-specific phosphodiesterase class I (Or its enzymatically inactive variant)</fullName>
    </submittedName>
</protein>
<dbReference type="CDD" id="cd01948">
    <property type="entry name" value="EAL"/>
    <property type="match status" value="1"/>
</dbReference>
<dbReference type="OrthoDB" id="7251575at2"/>
<dbReference type="STRING" id="637679.GCA_001550055_03655"/>
<dbReference type="InterPro" id="IPR050706">
    <property type="entry name" value="Cyclic-di-GMP_PDE-like"/>
</dbReference>
<dbReference type="Pfam" id="PF00563">
    <property type="entry name" value="EAL"/>
    <property type="match status" value="1"/>
</dbReference>
<dbReference type="InterPro" id="IPR035919">
    <property type="entry name" value="EAL_sf"/>
</dbReference>
<dbReference type="Gene3D" id="3.20.20.450">
    <property type="entry name" value="EAL domain"/>
    <property type="match status" value="1"/>
</dbReference>